<gene>
    <name evidence="8" type="ORF">SAMN02982917_1159</name>
</gene>
<dbReference type="AlphaFoldDB" id="A0A1X7DXX0"/>
<evidence type="ECO:0000313" key="9">
    <source>
        <dbReference type="Proteomes" id="UP000192936"/>
    </source>
</evidence>
<organism evidence="8 9">
    <name type="scientific">Azospirillum oryzae</name>
    <dbReference type="NCBI Taxonomy" id="286727"/>
    <lineage>
        <taxon>Bacteria</taxon>
        <taxon>Pseudomonadati</taxon>
        <taxon>Pseudomonadota</taxon>
        <taxon>Alphaproteobacteria</taxon>
        <taxon>Rhodospirillales</taxon>
        <taxon>Azospirillaceae</taxon>
        <taxon>Azospirillum</taxon>
    </lineage>
</organism>
<dbReference type="Pfam" id="PF08281">
    <property type="entry name" value="Sigma70_r4_2"/>
    <property type="match status" value="1"/>
</dbReference>
<dbReference type="Proteomes" id="UP000192936">
    <property type="component" value="Unassembled WGS sequence"/>
</dbReference>
<dbReference type="InterPro" id="IPR039425">
    <property type="entry name" value="RNA_pol_sigma-70-like"/>
</dbReference>
<dbReference type="PANTHER" id="PTHR43133">
    <property type="entry name" value="RNA POLYMERASE ECF-TYPE SIGMA FACTO"/>
    <property type="match status" value="1"/>
</dbReference>
<evidence type="ECO:0000259" key="6">
    <source>
        <dbReference type="Pfam" id="PF04542"/>
    </source>
</evidence>
<evidence type="ECO:0000259" key="7">
    <source>
        <dbReference type="Pfam" id="PF08281"/>
    </source>
</evidence>
<dbReference type="STRING" id="286727.SAMN02982917_1159"/>
<dbReference type="Pfam" id="PF04542">
    <property type="entry name" value="Sigma70_r2"/>
    <property type="match status" value="1"/>
</dbReference>
<evidence type="ECO:0000313" key="8">
    <source>
        <dbReference type="EMBL" id="SMF23559.1"/>
    </source>
</evidence>
<dbReference type="GO" id="GO:0006352">
    <property type="term" value="P:DNA-templated transcription initiation"/>
    <property type="evidence" value="ECO:0007669"/>
    <property type="project" value="InterPro"/>
</dbReference>
<protein>
    <submittedName>
        <fullName evidence="8">RNA polymerase sigma-70 factor, ECF subfamily</fullName>
    </submittedName>
</protein>
<feature type="domain" description="RNA polymerase sigma factor 70 region 4 type 2" evidence="7">
    <location>
        <begin position="99"/>
        <end position="151"/>
    </location>
</feature>
<keyword evidence="4" id="KW-0804">Transcription</keyword>
<dbReference type="InterPro" id="IPR007627">
    <property type="entry name" value="RNA_pol_sigma70_r2"/>
</dbReference>
<proteinExistence type="inferred from homology"/>
<sequence length="187" mass="21320">MTYDFHRDLIRSMPAMERFARSLTRNPAEADDLVQDCMERALRHREKFEQGTKLEAWLCTILKNVHYSKWTRKRRFSEVEVLDGEMASGPSQDHQVLLREVAAAIDGLSEEHQRLIRIVAVDGDSYLEAADELGVSVGTVRSRLSRARNRLRTDCETPRRPPLARHTGLPMSARSAGYSEIARRTAG</sequence>
<dbReference type="InterPro" id="IPR013249">
    <property type="entry name" value="RNA_pol_sigma70_r4_t2"/>
</dbReference>
<evidence type="ECO:0000256" key="3">
    <source>
        <dbReference type="ARBA" id="ARBA00023082"/>
    </source>
</evidence>
<reference evidence="8 9" key="1">
    <citation type="submission" date="2017-04" db="EMBL/GenBank/DDBJ databases">
        <authorList>
            <person name="Afonso C.L."/>
            <person name="Miller P.J."/>
            <person name="Scott M.A."/>
            <person name="Spackman E."/>
            <person name="Goraichik I."/>
            <person name="Dimitrov K.M."/>
            <person name="Suarez D.L."/>
            <person name="Swayne D.E."/>
        </authorList>
    </citation>
    <scope>NUCLEOTIDE SEQUENCE [LARGE SCALE GENOMIC DNA]</scope>
    <source>
        <strain evidence="8 9">A2P</strain>
    </source>
</reference>
<comment type="similarity">
    <text evidence="1">Belongs to the sigma-70 factor family. ECF subfamily.</text>
</comment>
<dbReference type="GO" id="GO:0003677">
    <property type="term" value="F:DNA binding"/>
    <property type="evidence" value="ECO:0007669"/>
    <property type="project" value="InterPro"/>
</dbReference>
<dbReference type="PANTHER" id="PTHR43133:SF25">
    <property type="entry name" value="RNA POLYMERASE SIGMA FACTOR RFAY-RELATED"/>
    <property type="match status" value="1"/>
</dbReference>
<evidence type="ECO:0000256" key="4">
    <source>
        <dbReference type="ARBA" id="ARBA00023163"/>
    </source>
</evidence>
<name>A0A1X7DXX0_9PROT</name>
<accession>A0A1X7DXX0</accession>
<dbReference type="InterPro" id="IPR014284">
    <property type="entry name" value="RNA_pol_sigma-70_dom"/>
</dbReference>
<dbReference type="NCBIfam" id="TIGR02937">
    <property type="entry name" value="sigma70-ECF"/>
    <property type="match status" value="1"/>
</dbReference>
<dbReference type="Gene3D" id="1.10.10.10">
    <property type="entry name" value="Winged helix-like DNA-binding domain superfamily/Winged helix DNA-binding domain"/>
    <property type="match status" value="1"/>
</dbReference>
<feature type="domain" description="RNA polymerase sigma-70 region 2" evidence="6">
    <location>
        <begin position="13"/>
        <end position="75"/>
    </location>
</feature>
<dbReference type="InterPro" id="IPR013324">
    <property type="entry name" value="RNA_pol_sigma_r3/r4-like"/>
</dbReference>
<dbReference type="CDD" id="cd06171">
    <property type="entry name" value="Sigma70_r4"/>
    <property type="match status" value="1"/>
</dbReference>
<keyword evidence="2" id="KW-0805">Transcription regulation</keyword>
<keyword evidence="3" id="KW-0731">Sigma factor</keyword>
<dbReference type="EMBL" id="FXAK01000001">
    <property type="protein sequence ID" value="SMF23559.1"/>
    <property type="molecule type" value="Genomic_DNA"/>
</dbReference>
<dbReference type="SUPFAM" id="SSF88659">
    <property type="entry name" value="Sigma3 and sigma4 domains of RNA polymerase sigma factors"/>
    <property type="match status" value="1"/>
</dbReference>
<feature type="region of interest" description="Disordered" evidence="5">
    <location>
        <begin position="155"/>
        <end position="187"/>
    </location>
</feature>
<evidence type="ECO:0000256" key="2">
    <source>
        <dbReference type="ARBA" id="ARBA00023015"/>
    </source>
</evidence>
<evidence type="ECO:0000256" key="1">
    <source>
        <dbReference type="ARBA" id="ARBA00010641"/>
    </source>
</evidence>
<evidence type="ECO:0000256" key="5">
    <source>
        <dbReference type="SAM" id="MobiDB-lite"/>
    </source>
</evidence>
<dbReference type="GO" id="GO:0016987">
    <property type="term" value="F:sigma factor activity"/>
    <property type="evidence" value="ECO:0007669"/>
    <property type="project" value="UniProtKB-KW"/>
</dbReference>
<dbReference type="SUPFAM" id="SSF88946">
    <property type="entry name" value="Sigma2 domain of RNA polymerase sigma factors"/>
    <property type="match status" value="1"/>
</dbReference>
<dbReference type="Gene3D" id="1.10.1740.10">
    <property type="match status" value="1"/>
</dbReference>
<dbReference type="InterPro" id="IPR013325">
    <property type="entry name" value="RNA_pol_sigma_r2"/>
</dbReference>
<dbReference type="InterPro" id="IPR036388">
    <property type="entry name" value="WH-like_DNA-bd_sf"/>
</dbReference>